<reference evidence="1 2" key="1">
    <citation type="submission" date="2014-04" db="EMBL/GenBank/DDBJ databases">
        <authorList>
            <consortium name="DOE Joint Genome Institute"/>
            <person name="Kuo A."/>
            <person name="Kohler A."/>
            <person name="Costa M.D."/>
            <person name="Nagy L.G."/>
            <person name="Floudas D."/>
            <person name="Copeland A."/>
            <person name="Barry K.W."/>
            <person name="Cichocki N."/>
            <person name="Veneault-Fourrey C."/>
            <person name="LaButti K."/>
            <person name="Lindquist E.A."/>
            <person name="Lipzen A."/>
            <person name="Lundell T."/>
            <person name="Morin E."/>
            <person name="Murat C."/>
            <person name="Sun H."/>
            <person name="Tunlid A."/>
            <person name="Henrissat B."/>
            <person name="Grigoriev I.V."/>
            <person name="Hibbett D.S."/>
            <person name="Martin F."/>
            <person name="Nordberg H.P."/>
            <person name="Cantor M.N."/>
            <person name="Hua S.X."/>
        </authorList>
    </citation>
    <scope>NUCLEOTIDE SEQUENCE [LARGE SCALE GENOMIC DNA]</scope>
    <source>
        <strain evidence="1 2">441</strain>
    </source>
</reference>
<dbReference type="HOGENOM" id="CLU_2997380_0_0_1"/>
<evidence type="ECO:0000313" key="2">
    <source>
        <dbReference type="Proteomes" id="UP000054018"/>
    </source>
</evidence>
<proteinExistence type="predicted"/>
<dbReference type="Proteomes" id="UP000054018">
    <property type="component" value="Unassembled WGS sequence"/>
</dbReference>
<dbReference type="AlphaFoldDB" id="A0A0C9ZKL7"/>
<reference evidence="2" key="2">
    <citation type="submission" date="2015-01" db="EMBL/GenBank/DDBJ databases">
        <title>Evolutionary Origins and Diversification of the Mycorrhizal Mutualists.</title>
        <authorList>
            <consortium name="DOE Joint Genome Institute"/>
            <consortium name="Mycorrhizal Genomics Consortium"/>
            <person name="Kohler A."/>
            <person name="Kuo A."/>
            <person name="Nagy L.G."/>
            <person name="Floudas D."/>
            <person name="Copeland A."/>
            <person name="Barry K.W."/>
            <person name="Cichocki N."/>
            <person name="Veneault-Fourrey C."/>
            <person name="LaButti K."/>
            <person name="Lindquist E.A."/>
            <person name="Lipzen A."/>
            <person name="Lundell T."/>
            <person name="Morin E."/>
            <person name="Murat C."/>
            <person name="Riley R."/>
            <person name="Ohm R."/>
            <person name="Sun H."/>
            <person name="Tunlid A."/>
            <person name="Henrissat B."/>
            <person name="Grigoriev I.V."/>
            <person name="Hibbett D.S."/>
            <person name="Martin F."/>
        </authorList>
    </citation>
    <scope>NUCLEOTIDE SEQUENCE [LARGE SCALE GENOMIC DNA]</scope>
    <source>
        <strain evidence="2">441</strain>
    </source>
</reference>
<name>A0A0C9ZKL7_9AGAM</name>
<sequence length="57" mass="6526">MYCQIILFRNFKTPVLTPSEAPPPESFMPFDNQAPYSRLNASLPPQLSRPNCLLMEI</sequence>
<dbReference type="EMBL" id="KN833764">
    <property type="protein sequence ID" value="KIK20448.1"/>
    <property type="molecule type" value="Genomic_DNA"/>
</dbReference>
<organism evidence="1 2">
    <name type="scientific">Pisolithus microcarpus 441</name>
    <dbReference type="NCBI Taxonomy" id="765257"/>
    <lineage>
        <taxon>Eukaryota</taxon>
        <taxon>Fungi</taxon>
        <taxon>Dikarya</taxon>
        <taxon>Basidiomycota</taxon>
        <taxon>Agaricomycotina</taxon>
        <taxon>Agaricomycetes</taxon>
        <taxon>Agaricomycetidae</taxon>
        <taxon>Boletales</taxon>
        <taxon>Sclerodermatineae</taxon>
        <taxon>Pisolithaceae</taxon>
        <taxon>Pisolithus</taxon>
    </lineage>
</organism>
<keyword evidence="2" id="KW-1185">Reference proteome</keyword>
<accession>A0A0C9ZKL7</accession>
<protein>
    <submittedName>
        <fullName evidence="1">Uncharacterized protein</fullName>
    </submittedName>
</protein>
<evidence type="ECO:0000313" key="1">
    <source>
        <dbReference type="EMBL" id="KIK20448.1"/>
    </source>
</evidence>
<gene>
    <name evidence="1" type="ORF">PISMIDRAFT_682265</name>
</gene>